<comment type="caution">
    <text evidence="1">The sequence shown here is derived from an EMBL/GenBank/DDBJ whole genome shotgun (WGS) entry which is preliminary data.</text>
</comment>
<accession>A0A8X6U452</accession>
<gene>
    <name evidence="1" type="ORF">NPIL_243311</name>
</gene>
<reference evidence="1" key="1">
    <citation type="submission" date="2020-08" db="EMBL/GenBank/DDBJ databases">
        <title>Multicomponent nature underlies the extraordinary mechanical properties of spider dragline silk.</title>
        <authorList>
            <person name="Kono N."/>
            <person name="Nakamura H."/>
            <person name="Mori M."/>
            <person name="Yoshida Y."/>
            <person name="Ohtoshi R."/>
            <person name="Malay A.D."/>
            <person name="Moran D.A.P."/>
            <person name="Tomita M."/>
            <person name="Numata K."/>
            <person name="Arakawa K."/>
        </authorList>
    </citation>
    <scope>NUCLEOTIDE SEQUENCE</scope>
</reference>
<sequence length="108" mass="12622">MSPAFINPSHLQRFYLYSRDFKCFNVLFEETMQKRQSRLYGKNDSNMNYCSCRRWNSYNNEVIHPECCGYRCGPAYTGKVTDVEICLSIVCSNKGLIKNECKCNFEGN</sequence>
<organism evidence="1 2">
    <name type="scientific">Nephila pilipes</name>
    <name type="common">Giant wood spider</name>
    <name type="synonym">Nephila maculata</name>
    <dbReference type="NCBI Taxonomy" id="299642"/>
    <lineage>
        <taxon>Eukaryota</taxon>
        <taxon>Metazoa</taxon>
        <taxon>Ecdysozoa</taxon>
        <taxon>Arthropoda</taxon>
        <taxon>Chelicerata</taxon>
        <taxon>Arachnida</taxon>
        <taxon>Araneae</taxon>
        <taxon>Araneomorphae</taxon>
        <taxon>Entelegynae</taxon>
        <taxon>Araneoidea</taxon>
        <taxon>Nephilidae</taxon>
        <taxon>Nephila</taxon>
    </lineage>
</organism>
<dbReference type="AlphaFoldDB" id="A0A8X6U452"/>
<protein>
    <submittedName>
        <fullName evidence="1">Uncharacterized protein</fullName>
    </submittedName>
</protein>
<evidence type="ECO:0000313" key="2">
    <source>
        <dbReference type="Proteomes" id="UP000887013"/>
    </source>
</evidence>
<evidence type="ECO:0000313" key="1">
    <source>
        <dbReference type="EMBL" id="GFT89306.1"/>
    </source>
</evidence>
<proteinExistence type="predicted"/>
<name>A0A8X6U452_NEPPI</name>
<dbReference type="Proteomes" id="UP000887013">
    <property type="component" value="Unassembled WGS sequence"/>
</dbReference>
<dbReference type="EMBL" id="BMAW01024744">
    <property type="protein sequence ID" value="GFT89306.1"/>
    <property type="molecule type" value="Genomic_DNA"/>
</dbReference>
<keyword evidence="2" id="KW-1185">Reference proteome</keyword>